<keyword evidence="2" id="KW-1185">Reference proteome</keyword>
<dbReference type="RefSeq" id="XP_033526354.1">
    <property type="nucleotide sequence ID" value="XM_033663330.1"/>
</dbReference>
<dbReference type="AlphaFoldDB" id="A0A6A6AM60"/>
<organism evidence="1 2">
    <name type="scientific">Dothidotthia symphoricarpi CBS 119687</name>
    <dbReference type="NCBI Taxonomy" id="1392245"/>
    <lineage>
        <taxon>Eukaryota</taxon>
        <taxon>Fungi</taxon>
        <taxon>Dikarya</taxon>
        <taxon>Ascomycota</taxon>
        <taxon>Pezizomycotina</taxon>
        <taxon>Dothideomycetes</taxon>
        <taxon>Pleosporomycetidae</taxon>
        <taxon>Pleosporales</taxon>
        <taxon>Dothidotthiaceae</taxon>
        <taxon>Dothidotthia</taxon>
    </lineage>
</organism>
<proteinExistence type="predicted"/>
<dbReference type="Proteomes" id="UP000799771">
    <property type="component" value="Unassembled WGS sequence"/>
</dbReference>
<accession>A0A6A6AM60</accession>
<gene>
    <name evidence="1" type="ORF">P153DRAFT_284546</name>
</gene>
<evidence type="ECO:0000313" key="1">
    <source>
        <dbReference type="EMBL" id="KAF2131967.1"/>
    </source>
</evidence>
<dbReference type="Pfam" id="PF17254">
    <property type="entry name" value="DUF5321"/>
    <property type="match status" value="1"/>
</dbReference>
<dbReference type="EMBL" id="ML977501">
    <property type="protein sequence ID" value="KAF2131967.1"/>
    <property type="molecule type" value="Genomic_DNA"/>
</dbReference>
<protein>
    <submittedName>
        <fullName evidence="1">Uncharacterized protein</fullName>
    </submittedName>
</protein>
<dbReference type="OrthoDB" id="2253354at2759"/>
<name>A0A6A6AM60_9PLEO</name>
<dbReference type="InterPro" id="IPR035213">
    <property type="entry name" value="DUF5321"/>
</dbReference>
<dbReference type="GeneID" id="54403762"/>
<sequence length="212" mass="24176">MDATTLFRQLLRTPACHRYVMLPPLRPHARTFALLAPPSLAHPRFLSLPRVLQPSFWASMVPKPFKTRSEQSPRRGWNPATPYIILSLLVGSQAIQILWLKQERSHTIRRAETKIGMLKEVIERVQRGEHVEVEKELGTGDAEGEREWAEVVKDIQDEEALFQSKKRRKALRQAAAKEADTTTSEDIKPRQQVVVGKNGNFQVESIGGSKFY</sequence>
<evidence type="ECO:0000313" key="2">
    <source>
        <dbReference type="Proteomes" id="UP000799771"/>
    </source>
</evidence>
<reference evidence="1" key="1">
    <citation type="journal article" date="2020" name="Stud. Mycol.">
        <title>101 Dothideomycetes genomes: a test case for predicting lifestyles and emergence of pathogens.</title>
        <authorList>
            <person name="Haridas S."/>
            <person name="Albert R."/>
            <person name="Binder M."/>
            <person name="Bloem J."/>
            <person name="Labutti K."/>
            <person name="Salamov A."/>
            <person name="Andreopoulos B."/>
            <person name="Baker S."/>
            <person name="Barry K."/>
            <person name="Bills G."/>
            <person name="Bluhm B."/>
            <person name="Cannon C."/>
            <person name="Castanera R."/>
            <person name="Culley D."/>
            <person name="Daum C."/>
            <person name="Ezra D."/>
            <person name="Gonzalez J."/>
            <person name="Henrissat B."/>
            <person name="Kuo A."/>
            <person name="Liang C."/>
            <person name="Lipzen A."/>
            <person name="Lutzoni F."/>
            <person name="Magnuson J."/>
            <person name="Mondo S."/>
            <person name="Nolan M."/>
            <person name="Ohm R."/>
            <person name="Pangilinan J."/>
            <person name="Park H.-J."/>
            <person name="Ramirez L."/>
            <person name="Alfaro M."/>
            <person name="Sun H."/>
            <person name="Tritt A."/>
            <person name="Yoshinaga Y."/>
            <person name="Zwiers L.-H."/>
            <person name="Turgeon B."/>
            <person name="Goodwin S."/>
            <person name="Spatafora J."/>
            <person name="Crous P."/>
            <person name="Grigoriev I."/>
        </authorList>
    </citation>
    <scope>NUCLEOTIDE SEQUENCE</scope>
    <source>
        <strain evidence="1">CBS 119687</strain>
    </source>
</reference>